<comment type="subcellular location">
    <subcellularLocation>
        <location evidence="1">Membrane</location>
        <topology evidence="1">Single-pass type I membrane protein</topology>
    </subcellularLocation>
</comment>
<dbReference type="VEuPathDB" id="VectorBase:GPAI036717"/>
<dbReference type="Proteomes" id="UP000092445">
    <property type="component" value="Unassembled WGS sequence"/>
</dbReference>
<dbReference type="GO" id="GO:0050839">
    <property type="term" value="F:cell adhesion molecule binding"/>
    <property type="evidence" value="ECO:0007669"/>
    <property type="project" value="TreeGrafter"/>
</dbReference>
<evidence type="ECO:0000313" key="7">
    <source>
        <dbReference type="EnsemblMetazoa" id="GPAI036717-PA"/>
    </source>
</evidence>
<reference evidence="7" key="2">
    <citation type="submission" date="2020-05" db="UniProtKB">
        <authorList>
            <consortium name="EnsemblMetazoa"/>
        </authorList>
    </citation>
    <scope>IDENTIFICATION</scope>
    <source>
        <strain evidence="7">IAEA</strain>
    </source>
</reference>
<organism evidence="7 8">
    <name type="scientific">Glossina pallidipes</name>
    <name type="common">Tsetse fly</name>
    <dbReference type="NCBI Taxonomy" id="7398"/>
    <lineage>
        <taxon>Eukaryota</taxon>
        <taxon>Metazoa</taxon>
        <taxon>Ecdysozoa</taxon>
        <taxon>Arthropoda</taxon>
        <taxon>Hexapoda</taxon>
        <taxon>Insecta</taxon>
        <taxon>Pterygota</taxon>
        <taxon>Neoptera</taxon>
        <taxon>Endopterygota</taxon>
        <taxon>Diptera</taxon>
        <taxon>Brachycera</taxon>
        <taxon>Muscomorpha</taxon>
        <taxon>Hippoboscoidea</taxon>
        <taxon>Glossinidae</taxon>
        <taxon>Glossina</taxon>
    </lineage>
</organism>
<sequence>MFAKRKPTANIIFYKETKNEELALDTAELTSNDYFACLCKVETLKHCSVYVQQKIFLTFNPSAPPSSIEIQGYSNNAKVEVRENQDLTLKCIVANSKPAAQIVWFRNNVEYKIDNRNDKVEEITPKRFTTTSNLKLKPTAADDYTEYTCQAKHKALAPDMPMRSIVQLSVLYPPGPPYIQGYTQGETLRRGQTVELICNSRGVLMYLTSCMFYDDSYSLPLQLPTHICTSGRLSENIYTFTAEASDNKARFRCEASNVMSQTPLIAEVELAVLFAPTHVTISGPTQARVGDVVPLTCSTAPSNPPAEIKWMVGGRQIRNATSRTSVSPEGGWITISNITAVIEPNKRSLVVICHGLNMQLTENVVSTYTVNVL</sequence>
<evidence type="ECO:0000256" key="2">
    <source>
        <dbReference type="ARBA" id="ARBA00023136"/>
    </source>
</evidence>
<dbReference type="InterPro" id="IPR051275">
    <property type="entry name" value="Cell_adhesion_signaling"/>
</dbReference>
<keyword evidence="2" id="KW-0472">Membrane</keyword>
<dbReference type="SMART" id="SM00409">
    <property type="entry name" value="IG"/>
    <property type="match status" value="3"/>
</dbReference>
<evidence type="ECO:0000259" key="6">
    <source>
        <dbReference type="PROSITE" id="PS50835"/>
    </source>
</evidence>
<protein>
    <recommendedName>
        <fullName evidence="6">Ig-like domain-containing protein</fullName>
    </recommendedName>
</protein>
<evidence type="ECO:0000313" key="8">
    <source>
        <dbReference type="Proteomes" id="UP000092445"/>
    </source>
</evidence>
<dbReference type="GO" id="GO:0005911">
    <property type="term" value="C:cell-cell junction"/>
    <property type="evidence" value="ECO:0007669"/>
    <property type="project" value="TreeGrafter"/>
</dbReference>
<feature type="domain" description="Ig-like" evidence="6">
    <location>
        <begin position="276"/>
        <end position="371"/>
    </location>
</feature>
<keyword evidence="5" id="KW-0393">Immunoglobulin domain</keyword>
<dbReference type="GO" id="GO:0098609">
    <property type="term" value="P:cell-cell adhesion"/>
    <property type="evidence" value="ECO:0007669"/>
    <property type="project" value="TreeGrafter"/>
</dbReference>
<feature type="domain" description="Ig-like" evidence="6">
    <location>
        <begin position="65"/>
        <end position="166"/>
    </location>
</feature>
<dbReference type="InterPro" id="IPR013162">
    <property type="entry name" value="CD80_C2-set"/>
</dbReference>
<dbReference type="AlphaFoldDB" id="A0A1B0A7H1"/>
<dbReference type="Gene3D" id="2.60.40.10">
    <property type="entry name" value="Immunoglobulins"/>
    <property type="match status" value="3"/>
</dbReference>
<evidence type="ECO:0000256" key="5">
    <source>
        <dbReference type="ARBA" id="ARBA00023319"/>
    </source>
</evidence>
<dbReference type="InterPro" id="IPR013783">
    <property type="entry name" value="Ig-like_fold"/>
</dbReference>
<keyword evidence="8" id="KW-1185">Reference proteome</keyword>
<dbReference type="InterPro" id="IPR003598">
    <property type="entry name" value="Ig_sub2"/>
</dbReference>
<keyword evidence="4" id="KW-0325">Glycoprotein</keyword>
<dbReference type="InterPro" id="IPR036179">
    <property type="entry name" value="Ig-like_dom_sf"/>
</dbReference>
<accession>A0A1B0A7H1</accession>
<keyword evidence="3" id="KW-1015">Disulfide bond</keyword>
<dbReference type="PANTHER" id="PTHR11640:SF136">
    <property type="entry name" value="NEPHRIN"/>
    <property type="match status" value="1"/>
</dbReference>
<dbReference type="InterPro" id="IPR003599">
    <property type="entry name" value="Ig_sub"/>
</dbReference>
<proteinExistence type="predicted"/>
<dbReference type="STRING" id="7398.A0A1B0A7H1"/>
<dbReference type="Pfam" id="PF08205">
    <property type="entry name" value="C2-set_2"/>
    <property type="match status" value="2"/>
</dbReference>
<dbReference type="PROSITE" id="PS50835">
    <property type="entry name" value="IG_LIKE"/>
    <property type="match status" value="2"/>
</dbReference>
<dbReference type="FunFam" id="2.60.40.10:FF:000835">
    <property type="entry name" value="Hibris, isoform B"/>
    <property type="match status" value="1"/>
</dbReference>
<evidence type="ECO:0000256" key="1">
    <source>
        <dbReference type="ARBA" id="ARBA00004479"/>
    </source>
</evidence>
<evidence type="ECO:0000256" key="3">
    <source>
        <dbReference type="ARBA" id="ARBA00023157"/>
    </source>
</evidence>
<evidence type="ECO:0000256" key="4">
    <source>
        <dbReference type="ARBA" id="ARBA00023180"/>
    </source>
</evidence>
<dbReference type="FunFam" id="2.60.40.10:FF:001273">
    <property type="entry name" value="Hibris, isoform B"/>
    <property type="match status" value="1"/>
</dbReference>
<dbReference type="SMART" id="SM00408">
    <property type="entry name" value="IGc2"/>
    <property type="match status" value="1"/>
</dbReference>
<dbReference type="InterPro" id="IPR007110">
    <property type="entry name" value="Ig-like_dom"/>
</dbReference>
<dbReference type="EnsemblMetazoa" id="GPAI036717-RA">
    <property type="protein sequence ID" value="GPAI036717-PA"/>
    <property type="gene ID" value="GPAI036717"/>
</dbReference>
<dbReference type="PANTHER" id="PTHR11640">
    <property type="entry name" value="NEPHRIN"/>
    <property type="match status" value="1"/>
</dbReference>
<name>A0A1B0A7H1_GLOPL</name>
<reference evidence="8" key="1">
    <citation type="submission" date="2014-03" db="EMBL/GenBank/DDBJ databases">
        <authorList>
            <person name="Aksoy S."/>
            <person name="Warren W."/>
            <person name="Wilson R.K."/>
        </authorList>
    </citation>
    <scope>NUCLEOTIDE SEQUENCE [LARGE SCALE GENOMIC DNA]</scope>
    <source>
        <strain evidence="8">IAEA</strain>
    </source>
</reference>
<dbReference type="SUPFAM" id="SSF48726">
    <property type="entry name" value="Immunoglobulin"/>
    <property type="match status" value="3"/>
</dbReference>
<dbReference type="GO" id="GO:0005886">
    <property type="term" value="C:plasma membrane"/>
    <property type="evidence" value="ECO:0007669"/>
    <property type="project" value="TreeGrafter"/>
</dbReference>